<dbReference type="NCBIfam" id="NF045758">
    <property type="entry name" value="YlxM"/>
    <property type="match status" value="1"/>
</dbReference>
<protein>
    <recommendedName>
        <fullName evidence="3">UPF0122 protein HMPREF0078_1119</fullName>
    </recommendedName>
</protein>
<dbReference type="SUPFAM" id="SSF88659">
    <property type="entry name" value="Sigma3 and sigma4 domains of RNA polymerase sigma factors"/>
    <property type="match status" value="1"/>
</dbReference>
<evidence type="ECO:0000256" key="3">
    <source>
        <dbReference type="HAMAP-Rule" id="MF_00245"/>
    </source>
</evidence>
<dbReference type="InterPro" id="IPR054831">
    <property type="entry name" value="UPF0122_fam_protein"/>
</dbReference>
<comment type="function">
    <text evidence="2 3">Might take part in the signal recognition particle (SRP) pathway. This is inferred from the conservation of its genetic proximity to ftsY/ffh. May be a regulatory protein.</text>
</comment>
<keyword evidence="5" id="KW-1185">Reference proteome</keyword>
<dbReference type="AlphaFoldDB" id="C7HUV6"/>
<name>C7HUV6_9FIRM</name>
<gene>
    <name evidence="4" type="ORF">HMPREF0078_1119</name>
</gene>
<dbReference type="HOGENOM" id="CLU_129218_0_2_9"/>
<dbReference type="PANTHER" id="PTHR40083">
    <property type="entry name" value="UPF0122 PROTEIN CBO2450/CLC_2298"/>
    <property type="match status" value="1"/>
</dbReference>
<dbReference type="InterPro" id="IPR007394">
    <property type="entry name" value="UPF0122"/>
</dbReference>
<comment type="caution">
    <text evidence="4">The sequence shown here is derived from an EMBL/GenBank/DDBJ whole genome shotgun (WGS) entry which is preliminary data.</text>
</comment>
<dbReference type="InterPro" id="IPR036388">
    <property type="entry name" value="WH-like_DNA-bd_sf"/>
</dbReference>
<sequence>MLVYFIGQEKYLTGENMEKLVQVARLFDTYGSLLNEKQKDVINCYYNEDLSLNEIAQNNNKSKQAISDMIQRSVDKLFEFENELSLIKKKNQLREDLSLLRELIESSNQSEAMDMIDEMINKI</sequence>
<dbReference type="Proteomes" id="UP000003821">
    <property type="component" value="Unassembled WGS sequence"/>
</dbReference>
<dbReference type="Pfam" id="PF04297">
    <property type="entry name" value="UPF0122"/>
    <property type="match status" value="1"/>
</dbReference>
<comment type="similarity">
    <text evidence="1 3">Belongs to the UPF0122 family.</text>
</comment>
<reference evidence="4 5" key="1">
    <citation type="submission" date="2009-08" db="EMBL/GenBank/DDBJ databases">
        <authorList>
            <person name="Muzny D."/>
            <person name="Qin X."/>
            <person name="Deng J."/>
            <person name="Jiang H."/>
            <person name="Liu Y."/>
            <person name="Qu J."/>
            <person name="Song X.-Z."/>
            <person name="Zhang L."/>
            <person name="Thornton R."/>
            <person name="Coyle M."/>
            <person name="Francisco L."/>
            <person name="Jackson L."/>
            <person name="Javaid M."/>
            <person name="Korchina V."/>
            <person name="Kovar C."/>
            <person name="Mata R."/>
            <person name="Mathew T."/>
            <person name="Ngo R."/>
            <person name="Nguyen L."/>
            <person name="Nguyen N."/>
            <person name="Okwuonu G."/>
            <person name="Ongeri F."/>
            <person name="Pham C."/>
            <person name="Simmons D."/>
            <person name="Wilczek-Boney K."/>
            <person name="Hale W."/>
            <person name="Jakkamsetti A."/>
            <person name="Pham P."/>
            <person name="Ruth R."/>
            <person name="San Lucas F."/>
            <person name="Warren J."/>
            <person name="Zhang J."/>
            <person name="Zhao Z."/>
            <person name="Zhou C."/>
            <person name="Zhu D."/>
            <person name="Lee S."/>
            <person name="Bess C."/>
            <person name="Blankenburg K."/>
            <person name="Forbes L."/>
            <person name="Fu Q."/>
            <person name="Gubbala S."/>
            <person name="Hirani K."/>
            <person name="Jayaseelan J.C."/>
            <person name="Lara F."/>
            <person name="Munidasa M."/>
            <person name="Palculict T."/>
            <person name="Patil S."/>
            <person name="Pu L.-L."/>
            <person name="Saada N."/>
            <person name="Tang L."/>
            <person name="Weissenberger G."/>
            <person name="Zhu Y."/>
            <person name="Hemphill L."/>
            <person name="Shang Y."/>
            <person name="Youmans B."/>
            <person name="Ayvaz T."/>
            <person name="Ross M."/>
            <person name="Santibanez J."/>
            <person name="Aqrawi P."/>
            <person name="Gross S."/>
            <person name="Joshi V."/>
            <person name="Fowler G."/>
            <person name="Nazareth L."/>
            <person name="Reid J."/>
            <person name="Worley K."/>
            <person name="Petrosino J."/>
            <person name="Highlander S."/>
            <person name="Gibbs R."/>
            <person name="Gibbs R."/>
        </authorList>
    </citation>
    <scope>NUCLEOTIDE SEQUENCE [LARGE SCALE GENOMIC DNA]</scope>
    <source>
        <strain evidence="4 5">ATCC 51170</strain>
    </source>
</reference>
<accession>C7HUV6</accession>
<dbReference type="eggNOG" id="COG2739">
    <property type="taxonomic scope" value="Bacteria"/>
</dbReference>
<evidence type="ECO:0000256" key="1">
    <source>
        <dbReference type="ARBA" id="ARBA00008720"/>
    </source>
</evidence>
<evidence type="ECO:0000256" key="2">
    <source>
        <dbReference type="ARBA" id="ARBA00024764"/>
    </source>
</evidence>
<organism evidence="4 5">
    <name type="scientific">Anaerococcus vaginalis ATCC 51170</name>
    <dbReference type="NCBI Taxonomy" id="655811"/>
    <lineage>
        <taxon>Bacteria</taxon>
        <taxon>Bacillati</taxon>
        <taxon>Bacillota</taxon>
        <taxon>Tissierellia</taxon>
        <taxon>Tissierellales</taxon>
        <taxon>Peptoniphilaceae</taxon>
        <taxon>Anaerococcus</taxon>
    </lineage>
</organism>
<dbReference type="Gene3D" id="1.10.10.10">
    <property type="entry name" value="Winged helix-like DNA-binding domain superfamily/Winged helix DNA-binding domain"/>
    <property type="match status" value="1"/>
</dbReference>
<dbReference type="PANTHER" id="PTHR40083:SF1">
    <property type="entry name" value="UPF0122 PROTEIN YLXM"/>
    <property type="match status" value="1"/>
</dbReference>
<dbReference type="InterPro" id="IPR013324">
    <property type="entry name" value="RNA_pol_sigma_r3/r4-like"/>
</dbReference>
<evidence type="ECO:0000313" key="4">
    <source>
        <dbReference type="EMBL" id="EEU12511.1"/>
    </source>
</evidence>
<dbReference type="EMBL" id="ACXU01000015">
    <property type="protein sequence ID" value="EEU12511.1"/>
    <property type="molecule type" value="Genomic_DNA"/>
</dbReference>
<dbReference type="HAMAP" id="MF_00245">
    <property type="entry name" value="UPF0122"/>
    <property type="match status" value="1"/>
</dbReference>
<evidence type="ECO:0000313" key="5">
    <source>
        <dbReference type="Proteomes" id="UP000003821"/>
    </source>
</evidence>
<proteinExistence type="inferred from homology"/>